<dbReference type="GO" id="GO:0006284">
    <property type="term" value="P:base-excision repair"/>
    <property type="evidence" value="ECO:0007669"/>
    <property type="project" value="TreeGrafter"/>
</dbReference>
<dbReference type="Gene3D" id="3.20.20.150">
    <property type="entry name" value="Divalent-metal-dependent TIM barrel enzymes"/>
    <property type="match status" value="1"/>
</dbReference>
<dbReference type="GO" id="GO:0008081">
    <property type="term" value="F:phosphoric diester hydrolase activity"/>
    <property type="evidence" value="ECO:0007669"/>
    <property type="project" value="TreeGrafter"/>
</dbReference>
<evidence type="ECO:0000256" key="5">
    <source>
        <dbReference type="ARBA" id="ARBA00022801"/>
    </source>
</evidence>
<comment type="similarity">
    <text evidence="2">Belongs to the AP endonuclease 2 family.</text>
</comment>
<evidence type="ECO:0000256" key="7">
    <source>
        <dbReference type="ARBA" id="ARBA00023204"/>
    </source>
</evidence>
<dbReference type="PROSITE" id="PS00730">
    <property type="entry name" value="AP_NUCLEASE_F2_2"/>
    <property type="match status" value="1"/>
</dbReference>
<keyword evidence="7" id="KW-0234">DNA repair</keyword>
<organism evidence="9">
    <name type="scientific">viral metagenome</name>
    <dbReference type="NCBI Taxonomy" id="1070528"/>
    <lineage>
        <taxon>unclassified sequences</taxon>
        <taxon>metagenomes</taxon>
        <taxon>organismal metagenomes</taxon>
    </lineage>
</organism>
<proteinExistence type="inferred from homology"/>
<sequence length="486" mass="53660">MSIRIREILDGLKGTGRRPLLKYIPKITLPSDTKGLFPNAILSALPYDQKYSLVGLITEALVLGSEPITNDSPIDELAKLGVTLDEIIKAKIKKSKTTSDYIKKIEKTREELKIKLAEFNGSPEGGGPYEILQNQELKYDCVEGHPDGICGKTVMEVKTSSKLDDDINYFMLQLCSYVALGDGSYSQAILVLPLQQTVITFDARMWPKRKYFRSLLVSKAKNLILAKPAFDIGIFMTASLLVERYGIGSHTKKAPTLLQTVQGLPPNIPYQIFLGGNQNTRLSVKDADLAAAAEYLEENNIILYIHSPYLINLSSSSADNWQENYLQRLIQYGSALGAKGVVVHTGKHTSDKYEVGVKKMRTMIEAVLPYGSPGCPLLLETPAGQGTETLQDQDEFLTFVDSFGSQNIAVCVDTCHVFANGHEPLEYVKASYNHNLLRLVHFNDSSECCGSCKDRHAMVGMGQIGLEKMSAIAKFCGENSIDMLIE</sequence>
<evidence type="ECO:0000259" key="8">
    <source>
        <dbReference type="Pfam" id="PF01261"/>
    </source>
</evidence>
<keyword evidence="6" id="KW-0862">Zinc</keyword>
<keyword evidence="4" id="KW-0227">DNA damage</keyword>
<dbReference type="SMART" id="SM00518">
    <property type="entry name" value="AP2Ec"/>
    <property type="match status" value="1"/>
</dbReference>
<evidence type="ECO:0000256" key="4">
    <source>
        <dbReference type="ARBA" id="ARBA00022763"/>
    </source>
</evidence>
<dbReference type="GO" id="GO:0003906">
    <property type="term" value="F:DNA-(apurinic or apyrimidinic site) endonuclease activity"/>
    <property type="evidence" value="ECO:0007669"/>
    <property type="project" value="TreeGrafter"/>
</dbReference>
<dbReference type="SUPFAM" id="SSF51658">
    <property type="entry name" value="Xylose isomerase-like"/>
    <property type="match status" value="1"/>
</dbReference>
<dbReference type="GO" id="GO:0008270">
    <property type="term" value="F:zinc ion binding"/>
    <property type="evidence" value="ECO:0007669"/>
    <property type="project" value="InterPro"/>
</dbReference>
<evidence type="ECO:0000256" key="1">
    <source>
        <dbReference type="ARBA" id="ARBA00001947"/>
    </source>
</evidence>
<dbReference type="PANTHER" id="PTHR21445:SF0">
    <property type="entry name" value="APURINIC-APYRIMIDINIC ENDONUCLEASE"/>
    <property type="match status" value="1"/>
</dbReference>
<dbReference type="PANTHER" id="PTHR21445">
    <property type="entry name" value="ENDONUCLEASE IV ENDODEOXYRIBONUCLEASE IV"/>
    <property type="match status" value="1"/>
</dbReference>
<dbReference type="InterPro" id="IPR018246">
    <property type="entry name" value="AP_endonuc_F2_Zn_BS"/>
</dbReference>
<comment type="cofactor">
    <cofactor evidence="1">
        <name>Zn(2+)</name>
        <dbReference type="ChEBI" id="CHEBI:29105"/>
    </cofactor>
</comment>
<accession>A0A6C0DVN8</accession>
<dbReference type="InterPro" id="IPR013022">
    <property type="entry name" value="Xyl_isomerase-like_TIM-brl"/>
</dbReference>
<evidence type="ECO:0000256" key="2">
    <source>
        <dbReference type="ARBA" id="ARBA00005340"/>
    </source>
</evidence>
<keyword evidence="3" id="KW-0479">Metal-binding</keyword>
<name>A0A6C0DVN8_9ZZZZ</name>
<feature type="domain" description="Xylose isomerase-like TIM barrel" evidence="8">
    <location>
        <begin position="275"/>
        <end position="471"/>
    </location>
</feature>
<evidence type="ECO:0000256" key="6">
    <source>
        <dbReference type="ARBA" id="ARBA00022833"/>
    </source>
</evidence>
<evidence type="ECO:0000256" key="3">
    <source>
        <dbReference type="ARBA" id="ARBA00022723"/>
    </source>
</evidence>
<dbReference type="EMBL" id="MN739678">
    <property type="protein sequence ID" value="QHT20511.1"/>
    <property type="molecule type" value="Genomic_DNA"/>
</dbReference>
<dbReference type="Pfam" id="PF01261">
    <property type="entry name" value="AP_endonuc_2"/>
    <property type="match status" value="1"/>
</dbReference>
<keyword evidence="5" id="KW-0378">Hydrolase</keyword>
<reference evidence="9" key="1">
    <citation type="journal article" date="2020" name="Nature">
        <title>Giant virus diversity and host interactions through global metagenomics.</title>
        <authorList>
            <person name="Schulz F."/>
            <person name="Roux S."/>
            <person name="Paez-Espino D."/>
            <person name="Jungbluth S."/>
            <person name="Walsh D.A."/>
            <person name="Denef V.J."/>
            <person name="McMahon K.D."/>
            <person name="Konstantinidis K.T."/>
            <person name="Eloe-Fadrosh E.A."/>
            <person name="Kyrpides N.C."/>
            <person name="Woyke T."/>
        </authorList>
    </citation>
    <scope>NUCLEOTIDE SEQUENCE</scope>
    <source>
        <strain evidence="9">GVMAG-M-3300023174-60</strain>
    </source>
</reference>
<protein>
    <recommendedName>
        <fullName evidence="8">Xylose isomerase-like TIM barrel domain-containing protein</fullName>
    </recommendedName>
</protein>
<dbReference type="GO" id="GO:0003677">
    <property type="term" value="F:DNA binding"/>
    <property type="evidence" value="ECO:0007669"/>
    <property type="project" value="InterPro"/>
</dbReference>
<dbReference type="PROSITE" id="PS51432">
    <property type="entry name" value="AP_NUCLEASE_F2_4"/>
    <property type="match status" value="1"/>
</dbReference>
<dbReference type="PROSITE" id="PS00731">
    <property type="entry name" value="AP_NUCLEASE_F2_3"/>
    <property type="match status" value="1"/>
</dbReference>
<dbReference type="InterPro" id="IPR036237">
    <property type="entry name" value="Xyl_isomerase-like_sf"/>
</dbReference>
<dbReference type="InterPro" id="IPR001719">
    <property type="entry name" value="AP_endonuc_2"/>
</dbReference>
<evidence type="ECO:0000313" key="9">
    <source>
        <dbReference type="EMBL" id="QHT20511.1"/>
    </source>
</evidence>
<dbReference type="AlphaFoldDB" id="A0A6C0DVN8"/>